<protein>
    <submittedName>
        <fullName evidence="1">Uncharacterized protein</fullName>
    </submittedName>
</protein>
<evidence type="ECO:0000313" key="1">
    <source>
        <dbReference type="EMBL" id="GMN63642.1"/>
    </source>
</evidence>
<keyword evidence="2" id="KW-1185">Reference proteome</keyword>
<dbReference type="EMBL" id="BTGU01000155">
    <property type="protein sequence ID" value="GMN63642.1"/>
    <property type="molecule type" value="Genomic_DNA"/>
</dbReference>
<dbReference type="Proteomes" id="UP001187192">
    <property type="component" value="Unassembled WGS sequence"/>
</dbReference>
<comment type="caution">
    <text evidence="1">The sequence shown here is derived from an EMBL/GenBank/DDBJ whole genome shotgun (WGS) entry which is preliminary data.</text>
</comment>
<gene>
    <name evidence="1" type="ORF">TIFTF001_032719</name>
</gene>
<reference evidence="1" key="1">
    <citation type="submission" date="2023-07" db="EMBL/GenBank/DDBJ databases">
        <title>draft genome sequence of fig (Ficus carica).</title>
        <authorList>
            <person name="Takahashi T."/>
            <person name="Nishimura K."/>
        </authorList>
    </citation>
    <scope>NUCLEOTIDE SEQUENCE</scope>
</reference>
<evidence type="ECO:0000313" key="2">
    <source>
        <dbReference type="Proteomes" id="UP001187192"/>
    </source>
</evidence>
<proteinExistence type="predicted"/>
<name>A0AA88DX75_FICCA</name>
<sequence>MTIIQNRCVISGLHDGFPKPSCNLSQAIYAHVISGHVISCHATFGYSLILRLEKRKFESKEELELALNEAAKKCSRCPMGPLPISLGKSLPPEQAPSQIGRTSKIFVSTSDGLCHTQWKGPGEMKKDTYMTSEPAVFGALRSGVILSLEDPARAAVLSYIKCSARENSSDCASSYTVRAAAHHQ</sequence>
<dbReference type="AlphaFoldDB" id="A0AA88DX75"/>
<organism evidence="1 2">
    <name type="scientific">Ficus carica</name>
    <name type="common">Common fig</name>
    <dbReference type="NCBI Taxonomy" id="3494"/>
    <lineage>
        <taxon>Eukaryota</taxon>
        <taxon>Viridiplantae</taxon>
        <taxon>Streptophyta</taxon>
        <taxon>Embryophyta</taxon>
        <taxon>Tracheophyta</taxon>
        <taxon>Spermatophyta</taxon>
        <taxon>Magnoliopsida</taxon>
        <taxon>eudicotyledons</taxon>
        <taxon>Gunneridae</taxon>
        <taxon>Pentapetalae</taxon>
        <taxon>rosids</taxon>
        <taxon>fabids</taxon>
        <taxon>Rosales</taxon>
        <taxon>Moraceae</taxon>
        <taxon>Ficeae</taxon>
        <taxon>Ficus</taxon>
    </lineage>
</organism>
<accession>A0AA88DX75</accession>